<accession>A0ABV5C3G7</accession>
<dbReference type="Proteomes" id="UP001580430">
    <property type="component" value="Unassembled WGS sequence"/>
</dbReference>
<dbReference type="EMBL" id="JBHIRY010000016">
    <property type="protein sequence ID" value="MFB5761971.1"/>
    <property type="molecule type" value="Genomic_DNA"/>
</dbReference>
<gene>
    <name evidence="2" type="ORF">ACE5LO_16405</name>
</gene>
<proteinExistence type="predicted"/>
<protein>
    <submittedName>
        <fullName evidence="2">Uncharacterized protein</fullName>
    </submittedName>
</protein>
<feature type="compositionally biased region" description="Basic and acidic residues" evidence="1">
    <location>
        <begin position="1"/>
        <end position="20"/>
    </location>
</feature>
<evidence type="ECO:0000313" key="2">
    <source>
        <dbReference type="EMBL" id="MFB5761971.1"/>
    </source>
</evidence>
<evidence type="ECO:0000256" key="1">
    <source>
        <dbReference type="SAM" id="MobiDB-lite"/>
    </source>
</evidence>
<keyword evidence="3" id="KW-1185">Reference proteome</keyword>
<comment type="caution">
    <text evidence="2">The sequence shown here is derived from an EMBL/GenBank/DDBJ whole genome shotgun (WGS) entry which is preliminary data.</text>
</comment>
<feature type="region of interest" description="Disordered" evidence="1">
    <location>
        <begin position="1"/>
        <end position="23"/>
    </location>
</feature>
<dbReference type="RefSeq" id="WP_375521091.1">
    <property type="nucleotide sequence ID" value="NZ_JBHIRY010000016.1"/>
</dbReference>
<organism evidence="2 3">
    <name type="scientific">Paenibacillus medicaginis</name>
    <dbReference type="NCBI Taxonomy" id="1470560"/>
    <lineage>
        <taxon>Bacteria</taxon>
        <taxon>Bacillati</taxon>
        <taxon>Bacillota</taxon>
        <taxon>Bacilli</taxon>
        <taxon>Bacillales</taxon>
        <taxon>Paenibacillaceae</taxon>
        <taxon>Paenibacillus</taxon>
    </lineage>
</organism>
<reference evidence="2 3" key="1">
    <citation type="submission" date="2024-09" db="EMBL/GenBank/DDBJ databases">
        <title>Paenibacillus zeirhizospherea sp. nov., isolated from surface of the maize (Zea mays) roots in a horticulture field, Hungary.</title>
        <authorList>
            <person name="Marton D."/>
            <person name="Farkas M."/>
            <person name="Bedics A."/>
            <person name="Toth E."/>
            <person name="Tancsics A."/>
            <person name="Boka K."/>
            <person name="Marati G."/>
            <person name="Kriszt B."/>
            <person name="Cserhati M."/>
        </authorList>
    </citation>
    <scope>NUCLEOTIDE SEQUENCE [LARGE SCALE GENOMIC DNA]</scope>
    <source>
        <strain evidence="2 3">JCM 18446</strain>
    </source>
</reference>
<name>A0ABV5C3G7_9BACL</name>
<evidence type="ECO:0000313" key="3">
    <source>
        <dbReference type="Proteomes" id="UP001580430"/>
    </source>
</evidence>
<sequence>MNRERRLQEQDRSARQREQQLGEAPWSDGTFAYIAGYTGWGFPYGITWEEMDRLADQESLYATIPHESYEA</sequence>